<dbReference type="EMBL" id="SACL01000001">
    <property type="protein sequence ID" value="RVT99423.1"/>
    <property type="molecule type" value="Genomic_DNA"/>
</dbReference>
<feature type="binding site" evidence="10">
    <location>
        <position position="85"/>
    </location>
    <ligand>
        <name>Mg(2+)</name>
        <dbReference type="ChEBI" id="CHEBI:18420"/>
        <label>1</label>
        <note>catalytic</note>
    </ligand>
</feature>
<feature type="binding site" evidence="10">
    <location>
        <position position="212"/>
    </location>
    <ligand>
        <name>Mg(2+)</name>
        <dbReference type="ChEBI" id="CHEBI:18420"/>
        <label>1</label>
        <note>catalytic</note>
    </ligand>
</feature>
<feature type="binding site" evidence="9">
    <location>
        <begin position="87"/>
        <end position="90"/>
    </location>
    <ligand>
        <name>substrate</name>
    </ligand>
</feature>
<comment type="similarity">
    <text evidence="2 9">Belongs to the inositol monophosphatase superfamily. CysQ family.</text>
</comment>
<dbReference type="PROSITE" id="PS00629">
    <property type="entry name" value="IMP_1"/>
    <property type="match status" value="1"/>
</dbReference>
<evidence type="ECO:0000256" key="6">
    <source>
        <dbReference type="ARBA" id="ARBA00022801"/>
    </source>
</evidence>
<feature type="binding site" evidence="10">
    <location>
        <position position="88"/>
    </location>
    <ligand>
        <name>Mg(2+)</name>
        <dbReference type="ChEBI" id="CHEBI:18420"/>
        <label>1</label>
        <note>catalytic</note>
    </ligand>
</feature>
<keyword evidence="12" id="KW-1185">Reference proteome</keyword>
<dbReference type="InterPro" id="IPR050725">
    <property type="entry name" value="CysQ/Inositol_MonoPase"/>
</dbReference>
<dbReference type="Gene3D" id="3.40.190.80">
    <property type="match status" value="1"/>
</dbReference>
<dbReference type="GO" id="GO:0005886">
    <property type="term" value="C:plasma membrane"/>
    <property type="evidence" value="ECO:0007669"/>
    <property type="project" value="UniProtKB-SubCell"/>
</dbReference>
<comment type="catalytic activity">
    <reaction evidence="1 9">
        <text>adenosine 3',5'-bisphosphate + H2O = AMP + phosphate</text>
        <dbReference type="Rhea" id="RHEA:10040"/>
        <dbReference type="ChEBI" id="CHEBI:15377"/>
        <dbReference type="ChEBI" id="CHEBI:43474"/>
        <dbReference type="ChEBI" id="CHEBI:58343"/>
        <dbReference type="ChEBI" id="CHEBI:456215"/>
        <dbReference type="EC" id="3.1.3.7"/>
    </reaction>
</comment>
<dbReference type="InterPro" id="IPR020583">
    <property type="entry name" value="Inositol_monoP_metal-BS"/>
</dbReference>
<feature type="binding site" evidence="9">
    <location>
        <position position="66"/>
    </location>
    <ligand>
        <name>Mg(2+)</name>
        <dbReference type="ChEBI" id="CHEBI:18420"/>
        <label>1</label>
    </ligand>
</feature>
<dbReference type="GO" id="GO:0008441">
    <property type="term" value="F:3'(2'),5'-bisphosphate nucleotidase activity"/>
    <property type="evidence" value="ECO:0007669"/>
    <property type="project" value="UniProtKB-UniRule"/>
</dbReference>
<comment type="function">
    <text evidence="9">Converts adenosine-3',5'-bisphosphate (PAP) to AMP.</text>
</comment>
<keyword evidence="7 9" id="KW-0460">Magnesium</keyword>
<dbReference type="GO" id="GO:0050427">
    <property type="term" value="P:3'-phosphoadenosine 5'-phosphosulfate metabolic process"/>
    <property type="evidence" value="ECO:0007669"/>
    <property type="project" value="TreeGrafter"/>
</dbReference>
<feature type="binding site" evidence="10">
    <location>
        <position position="87"/>
    </location>
    <ligand>
        <name>Mg(2+)</name>
        <dbReference type="ChEBI" id="CHEBI:18420"/>
        <label>1</label>
        <note>catalytic</note>
    </ligand>
</feature>
<evidence type="ECO:0000313" key="12">
    <source>
        <dbReference type="Proteomes" id="UP000282957"/>
    </source>
</evidence>
<dbReference type="PROSITE" id="PS00630">
    <property type="entry name" value="IMP_2"/>
    <property type="match status" value="1"/>
</dbReference>
<evidence type="ECO:0000256" key="1">
    <source>
        <dbReference type="ARBA" id="ARBA00001625"/>
    </source>
</evidence>
<feature type="binding site" evidence="9">
    <location>
        <position position="85"/>
    </location>
    <ligand>
        <name>Mg(2+)</name>
        <dbReference type="ChEBI" id="CHEBI:18420"/>
        <label>2</label>
    </ligand>
</feature>
<organism evidence="11 12">
    <name type="scientific">Rhodovarius crocodyli</name>
    <dbReference type="NCBI Taxonomy" id="1979269"/>
    <lineage>
        <taxon>Bacteria</taxon>
        <taxon>Pseudomonadati</taxon>
        <taxon>Pseudomonadota</taxon>
        <taxon>Alphaproteobacteria</taxon>
        <taxon>Acetobacterales</taxon>
        <taxon>Roseomonadaceae</taxon>
        <taxon>Rhodovarius</taxon>
    </lineage>
</organism>
<dbReference type="GO" id="GO:0000103">
    <property type="term" value="P:sulfate assimilation"/>
    <property type="evidence" value="ECO:0007669"/>
    <property type="project" value="TreeGrafter"/>
</dbReference>
<protein>
    <recommendedName>
        <fullName evidence="9">3'(2'),5'-bisphosphate nucleotidase CysQ</fullName>
        <ecNumber evidence="9">3.1.3.7</ecNumber>
    </recommendedName>
    <alternativeName>
        <fullName evidence="9">3'(2'),5-bisphosphonucleoside 3'(2')-phosphohydrolase</fullName>
    </alternativeName>
    <alternativeName>
        <fullName evidence="9">3'-phosphoadenosine 5'-phosphate phosphatase</fullName>
        <shortName evidence="9">PAP phosphatase</shortName>
    </alternativeName>
</protein>
<dbReference type="Proteomes" id="UP000282957">
    <property type="component" value="Unassembled WGS sequence"/>
</dbReference>
<evidence type="ECO:0000313" key="11">
    <source>
        <dbReference type="EMBL" id="RVT99423.1"/>
    </source>
</evidence>
<dbReference type="GO" id="GO:0046854">
    <property type="term" value="P:phosphatidylinositol phosphate biosynthetic process"/>
    <property type="evidence" value="ECO:0007669"/>
    <property type="project" value="InterPro"/>
</dbReference>
<accession>A0A437MP60</accession>
<feature type="binding site" evidence="9">
    <location>
        <position position="88"/>
    </location>
    <ligand>
        <name>Mg(2+)</name>
        <dbReference type="ChEBI" id="CHEBI:18420"/>
        <label>2</label>
    </ligand>
</feature>
<dbReference type="PRINTS" id="PR00377">
    <property type="entry name" value="IMPHPHTASES"/>
</dbReference>
<dbReference type="HAMAP" id="MF_02095">
    <property type="entry name" value="CysQ"/>
    <property type="match status" value="1"/>
</dbReference>
<evidence type="ECO:0000256" key="5">
    <source>
        <dbReference type="ARBA" id="ARBA00022723"/>
    </source>
</evidence>
<keyword evidence="6 9" id="KW-0378">Hydrolase</keyword>
<evidence type="ECO:0000256" key="10">
    <source>
        <dbReference type="PIRSR" id="PIRSR600760-2"/>
    </source>
</evidence>
<feature type="binding site" evidence="9">
    <location>
        <position position="87"/>
    </location>
    <ligand>
        <name>Mg(2+)</name>
        <dbReference type="ChEBI" id="CHEBI:18420"/>
        <label>1</label>
    </ligand>
</feature>
<dbReference type="InterPro" id="IPR006240">
    <property type="entry name" value="CysQ"/>
</dbReference>
<dbReference type="Gene3D" id="3.30.540.10">
    <property type="entry name" value="Fructose-1,6-Bisphosphatase, subunit A, domain 1"/>
    <property type="match status" value="1"/>
</dbReference>
<gene>
    <name evidence="9" type="primary">cysQ</name>
    <name evidence="11" type="ORF">EOD42_04865</name>
</gene>
<evidence type="ECO:0000256" key="8">
    <source>
        <dbReference type="ARBA" id="ARBA00023136"/>
    </source>
</evidence>
<dbReference type="InterPro" id="IPR000760">
    <property type="entry name" value="Inositol_monophosphatase-like"/>
</dbReference>
<dbReference type="CDD" id="cd01638">
    <property type="entry name" value="CysQ"/>
    <property type="match status" value="1"/>
</dbReference>
<dbReference type="InterPro" id="IPR020550">
    <property type="entry name" value="Inositol_monophosphatase_CS"/>
</dbReference>
<evidence type="ECO:0000256" key="3">
    <source>
        <dbReference type="ARBA" id="ARBA00022475"/>
    </source>
</evidence>
<evidence type="ECO:0000256" key="9">
    <source>
        <dbReference type="HAMAP-Rule" id="MF_02095"/>
    </source>
</evidence>
<dbReference type="RefSeq" id="WP_127786318.1">
    <property type="nucleotide sequence ID" value="NZ_SACL01000001.1"/>
</dbReference>
<dbReference type="SUPFAM" id="SSF56655">
    <property type="entry name" value="Carbohydrate phosphatase"/>
    <property type="match status" value="1"/>
</dbReference>
<dbReference type="Pfam" id="PF00459">
    <property type="entry name" value="Inositol_P"/>
    <property type="match status" value="1"/>
</dbReference>
<reference evidence="11 12" key="1">
    <citation type="submission" date="2019-01" db="EMBL/GenBank/DDBJ databases">
        <authorList>
            <person name="Chen W.-M."/>
        </authorList>
    </citation>
    <scope>NUCLEOTIDE SEQUENCE [LARGE SCALE GENOMIC DNA]</scope>
    <source>
        <strain evidence="11 12">CCP-6</strain>
    </source>
</reference>
<dbReference type="AlphaFoldDB" id="A0A437MP60"/>
<evidence type="ECO:0000256" key="2">
    <source>
        <dbReference type="ARBA" id="ARBA00005289"/>
    </source>
</evidence>
<evidence type="ECO:0000256" key="7">
    <source>
        <dbReference type="ARBA" id="ARBA00022842"/>
    </source>
</evidence>
<name>A0A437MP60_9PROT</name>
<dbReference type="OrthoDB" id="9785695at2"/>
<dbReference type="PANTHER" id="PTHR43028:SF5">
    <property type="entry name" value="3'(2'),5'-BISPHOSPHATE NUCLEOTIDASE 1"/>
    <property type="match status" value="1"/>
</dbReference>
<comment type="caution">
    <text evidence="11">The sequence shown here is derived from an EMBL/GenBank/DDBJ whole genome shotgun (WGS) entry which is preliminary data.</text>
</comment>
<keyword evidence="3 9" id="KW-1003">Cell membrane</keyword>
<comment type="cofactor">
    <cofactor evidence="9 10">
        <name>Mg(2+)</name>
        <dbReference type="ChEBI" id="CHEBI:18420"/>
    </cofactor>
</comment>
<keyword evidence="5 9" id="KW-0479">Metal-binding</keyword>
<feature type="binding site" evidence="10">
    <location>
        <position position="66"/>
    </location>
    <ligand>
        <name>Mg(2+)</name>
        <dbReference type="ChEBI" id="CHEBI:18420"/>
        <label>1</label>
        <note>catalytic</note>
    </ligand>
</feature>
<comment type="subcellular location">
    <subcellularLocation>
        <location evidence="9">Cell inner membrane</location>
        <topology evidence="9">Peripheral membrane protein</topology>
        <orientation evidence="9">Cytoplasmic side</orientation>
    </subcellularLocation>
</comment>
<sequence length="252" mass="26366">MENAHALLELAGTLARQAGHAIMGVRAQGFSVTHKPDASPVTVADTIAEALITEGLLPTGIPIVAEEAAADGICPEPAPLFWLVDPLDGTKEFAKGRDEFCVCIGLVRGDTPLLGVLYLPVTGELFGGLVPERAAWKETSTGRHPISTRPAPPEGLHVLDSRSHAKPEALAKMLGGTKVAETRPMGSAMKFARVAEGAYDLAPRPGPTMEWDTAAGQAVLEAAGGRVTTLDGAPMRYGKPGYLNAGFIGWGR</sequence>
<dbReference type="GO" id="GO:0000287">
    <property type="term" value="F:magnesium ion binding"/>
    <property type="evidence" value="ECO:0007669"/>
    <property type="project" value="UniProtKB-UniRule"/>
</dbReference>
<evidence type="ECO:0000256" key="4">
    <source>
        <dbReference type="ARBA" id="ARBA00022519"/>
    </source>
</evidence>
<feature type="binding site" evidence="9">
    <location>
        <position position="212"/>
    </location>
    <ligand>
        <name>substrate</name>
    </ligand>
</feature>
<keyword evidence="8 9" id="KW-0472">Membrane</keyword>
<feature type="binding site" evidence="9">
    <location>
        <position position="212"/>
    </location>
    <ligand>
        <name>Mg(2+)</name>
        <dbReference type="ChEBI" id="CHEBI:18420"/>
        <label>2</label>
    </ligand>
</feature>
<proteinExistence type="inferred from homology"/>
<dbReference type="EC" id="3.1.3.7" evidence="9"/>
<feature type="binding site" evidence="9">
    <location>
        <position position="66"/>
    </location>
    <ligand>
        <name>substrate</name>
    </ligand>
</feature>
<keyword evidence="4 9" id="KW-0997">Cell inner membrane</keyword>
<feature type="binding site" evidence="9">
    <location>
        <position position="85"/>
    </location>
    <ligand>
        <name>Mg(2+)</name>
        <dbReference type="ChEBI" id="CHEBI:18420"/>
        <label>1</label>
    </ligand>
</feature>
<dbReference type="PANTHER" id="PTHR43028">
    <property type="entry name" value="3'(2'),5'-BISPHOSPHATE NUCLEOTIDASE 1"/>
    <property type="match status" value="1"/>
</dbReference>